<keyword evidence="8" id="KW-0614">Plasmid</keyword>
<feature type="transmembrane region" description="Helical" evidence="6">
    <location>
        <begin position="66"/>
        <end position="82"/>
    </location>
</feature>
<keyword evidence="3 6" id="KW-0812">Transmembrane</keyword>
<geneLocation type="plasmid" evidence="8">
    <name>megaplasmid</name>
</geneLocation>
<feature type="transmembrane region" description="Helical" evidence="6">
    <location>
        <begin position="289"/>
        <end position="312"/>
    </location>
</feature>
<dbReference type="InterPro" id="IPR036259">
    <property type="entry name" value="MFS_trans_sf"/>
</dbReference>
<dbReference type="GO" id="GO:0016020">
    <property type="term" value="C:membrane"/>
    <property type="evidence" value="ECO:0007669"/>
    <property type="project" value="UniProtKB-SubCell"/>
</dbReference>
<organism evidence="8">
    <name type="scientific">Cupriavidus pinatubonensis (strain JMP 134 / LMG 1197)</name>
    <name type="common">Cupriavidus necator (strain JMP 134)</name>
    <dbReference type="NCBI Taxonomy" id="264198"/>
    <lineage>
        <taxon>Bacteria</taxon>
        <taxon>Pseudomonadati</taxon>
        <taxon>Pseudomonadota</taxon>
        <taxon>Betaproteobacteria</taxon>
        <taxon>Burkholderiales</taxon>
        <taxon>Burkholderiaceae</taxon>
        <taxon>Cupriavidus</taxon>
    </lineage>
</organism>
<dbReference type="PANTHER" id="PTHR43791">
    <property type="entry name" value="PERMEASE-RELATED"/>
    <property type="match status" value="1"/>
</dbReference>
<feature type="transmembrane region" description="Helical" evidence="6">
    <location>
        <begin position="94"/>
        <end position="116"/>
    </location>
</feature>
<feature type="transmembrane region" description="Helical" evidence="6">
    <location>
        <begin position="324"/>
        <end position="341"/>
    </location>
</feature>
<gene>
    <name evidence="8" type="ordered locus">Reut_C6303</name>
</gene>
<keyword evidence="4 6" id="KW-1133">Transmembrane helix</keyword>
<evidence type="ECO:0000313" key="8">
    <source>
        <dbReference type="EMBL" id="AAZ65606.1"/>
    </source>
</evidence>
<evidence type="ECO:0000256" key="1">
    <source>
        <dbReference type="ARBA" id="ARBA00004141"/>
    </source>
</evidence>
<feature type="transmembrane region" description="Helical" evidence="6">
    <location>
        <begin position="32"/>
        <end position="54"/>
    </location>
</feature>
<feature type="transmembrane region" description="Helical" evidence="6">
    <location>
        <begin position="347"/>
        <end position="367"/>
    </location>
</feature>
<feature type="transmembrane region" description="Helical" evidence="6">
    <location>
        <begin position="413"/>
        <end position="430"/>
    </location>
</feature>
<proteinExistence type="predicted"/>
<accession>Q46MM1</accession>
<dbReference type="CDD" id="cd17319">
    <property type="entry name" value="MFS_ExuT_GudP_like"/>
    <property type="match status" value="1"/>
</dbReference>
<evidence type="ECO:0000256" key="4">
    <source>
        <dbReference type="ARBA" id="ARBA00022989"/>
    </source>
</evidence>
<dbReference type="FunFam" id="1.20.1250.20:FF:000018">
    <property type="entry name" value="MFS transporter permease"/>
    <property type="match status" value="1"/>
</dbReference>
<dbReference type="OrthoDB" id="9147780at2"/>
<evidence type="ECO:0000256" key="5">
    <source>
        <dbReference type="ARBA" id="ARBA00023136"/>
    </source>
</evidence>
<feature type="domain" description="Major facilitator superfamily (MFS) profile" evidence="7">
    <location>
        <begin position="32"/>
        <end position="437"/>
    </location>
</feature>
<reference evidence="8" key="1">
    <citation type="submission" date="2005-08" db="EMBL/GenBank/DDBJ databases">
        <title>Complete sequence of a megaplasmid of Ralstonia eutropha JMP134.</title>
        <authorList>
            <person name="Copeland A."/>
            <person name="Lucas S."/>
            <person name="Lapidus A."/>
            <person name="Barry K."/>
            <person name="Detter J.C."/>
            <person name="Glavina T."/>
            <person name="Hammon N."/>
            <person name="Israni S."/>
            <person name="Pitluck S."/>
            <person name="Goltsman E."/>
            <person name="Martinez M."/>
            <person name="Vergez L."/>
            <person name="Larimer F."/>
            <person name="Land M."/>
            <person name="Lykidis A."/>
            <person name="Richardson P."/>
        </authorList>
    </citation>
    <scope>NUCLEOTIDE SEQUENCE [LARGE SCALE GENOMIC DNA]</scope>
    <source>
        <strain evidence="8">JMP134</strain>
        <plasmid evidence="8">megaplasmid</plasmid>
    </source>
</reference>
<dbReference type="Gene3D" id="1.20.1250.20">
    <property type="entry name" value="MFS general substrate transporter like domains"/>
    <property type="match status" value="2"/>
</dbReference>
<evidence type="ECO:0000256" key="6">
    <source>
        <dbReference type="SAM" id="Phobius"/>
    </source>
</evidence>
<protein>
    <submittedName>
        <fullName evidence="8">Major facilitator superfamily MFS_1</fullName>
    </submittedName>
</protein>
<feature type="transmembrane region" description="Helical" evidence="6">
    <location>
        <begin position="379"/>
        <end position="401"/>
    </location>
</feature>
<evidence type="ECO:0000256" key="2">
    <source>
        <dbReference type="ARBA" id="ARBA00022448"/>
    </source>
</evidence>
<feature type="transmembrane region" description="Helical" evidence="6">
    <location>
        <begin position="256"/>
        <end position="277"/>
    </location>
</feature>
<dbReference type="EMBL" id="CP000092">
    <property type="protein sequence ID" value="AAZ65606.1"/>
    <property type="molecule type" value="Genomic_DNA"/>
</dbReference>
<dbReference type="AlphaFoldDB" id="Q46MM1"/>
<evidence type="ECO:0000259" key="7">
    <source>
        <dbReference type="PROSITE" id="PS50850"/>
    </source>
</evidence>
<keyword evidence="5 6" id="KW-0472">Membrane</keyword>
<feature type="transmembrane region" description="Helical" evidence="6">
    <location>
        <begin position="191"/>
        <end position="213"/>
    </location>
</feature>
<feature type="transmembrane region" description="Helical" evidence="6">
    <location>
        <begin position="157"/>
        <end position="179"/>
    </location>
</feature>
<evidence type="ECO:0000256" key="3">
    <source>
        <dbReference type="ARBA" id="ARBA00022692"/>
    </source>
</evidence>
<dbReference type="SUPFAM" id="SSF103473">
    <property type="entry name" value="MFS general substrate transporter"/>
    <property type="match status" value="1"/>
</dbReference>
<dbReference type="PROSITE" id="PS50850">
    <property type="entry name" value="MFS"/>
    <property type="match status" value="1"/>
</dbReference>
<dbReference type="PANTHER" id="PTHR43791:SF36">
    <property type="entry name" value="TRANSPORTER, PUTATIVE (AFU_ORTHOLOGUE AFUA_6G08340)-RELATED"/>
    <property type="match status" value="1"/>
</dbReference>
<name>Q46MM1_CUPPJ</name>
<dbReference type="KEGG" id="reu:Reut_C6303"/>
<dbReference type="GO" id="GO:0022857">
    <property type="term" value="F:transmembrane transporter activity"/>
    <property type="evidence" value="ECO:0007669"/>
    <property type="project" value="InterPro"/>
</dbReference>
<dbReference type="Pfam" id="PF07690">
    <property type="entry name" value="MFS_1"/>
    <property type="match status" value="1"/>
</dbReference>
<dbReference type="eggNOG" id="COG2271">
    <property type="taxonomic scope" value="Bacteria"/>
</dbReference>
<sequence length="444" mass="47982">MISLAKYREESAAGVAPFLDADKTFKRITRRLIPLLFIIYLMANIDRVNVSIAQLQMKSELGFTDAVYGLGASVFFVSYALFELPNSYVMKRLGALKTIMLLTVGWGCVSSLTMFVRTPISFYTLRFLLGVCEAGFTPIVVYYLSRWYPLERRSKPLALFSSGIVISGILAYPLSGAILKFMHDLGGLSGWQWMFPLEGLPCVVLGLLVPVLLDESPQTANWLSANEKTMIAAMLEAGAPASEGQTFAQTLRNPRLYALMAVYFFFAAAIAVLHFWLPTIIRSLGVTDIARIGLYSAIPSVVSLFAMIMIGGHADRTRRLRENIVALALVGGAALCLLPLVPNSLVFALVLLSVAGAALFTFIPLFWASVPACLPGPGVANAIAAVATIGLLGGVFSPASIGWLKTHTGSMSTGIYIFGALFAAGGLLYAKTTRNVANLRQREI</sequence>
<feature type="transmembrane region" description="Helical" evidence="6">
    <location>
        <begin position="122"/>
        <end position="145"/>
    </location>
</feature>
<dbReference type="InterPro" id="IPR020846">
    <property type="entry name" value="MFS_dom"/>
</dbReference>
<keyword evidence="2" id="KW-0813">Transport</keyword>
<dbReference type="InterPro" id="IPR011701">
    <property type="entry name" value="MFS"/>
</dbReference>
<dbReference type="HOGENOM" id="CLU_001265_0_0_4"/>
<comment type="subcellular location">
    <subcellularLocation>
        <location evidence="1">Membrane</location>
        <topology evidence="1">Multi-pass membrane protein</topology>
    </subcellularLocation>
</comment>